<name>A0A182SVU0_9DIPT</name>
<dbReference type="EnsemblMetazoa" id="AMAM014450-RA">
    <property type="protein sequence ID" value="AMAM014450-PA"/>
    <property type="gene ID" value="AMAM014450"/>
</dbReference>
<feature type="compositionally biased region" description="Polar residues" evidence="1">
    <location>
        <begin position="243"/>
        <end position="253"/>
    </location>
</feature>
<keyword evidence="3" id="KW-1185">Reference proteome</keyword>
<proteinExistence type="predicted"/>
<dbReference type="AlphaFoldDB" id="A0A182SVU0"/>
<organism evidence="2 3">
    <name type="scientific">Anopheles maculatus</name>
    <dbReference type="NCBI Taxonomy" id="74869"/>
    <lineage>
        <taxon>Eukaryota</taxon>
        <taxon>Metazoa</taxon>
        <taxon>Ecdysozoa</taxon>
        <taxon>Arthropoda</taxon>
        <taxon>Hexapoda</taxon>
        <taxon>Insecta</taxon>
        <taxon>Pterygota</taxon>
        <taxon>Neoptera</taxon>
        <taxon>Endopterygota</taxon>
        <taxon>Diptera</taxon>
        <taxon>Nematocera</taxon>
        <taxon>Culicoidea</taxon>
        <taxon>Culicidae</taxon>
        <taxon>Anophelinae</taxon>
        <taxon>Anopheles</taxon>
        <taxon>Anopheles maculatus group</taxon>
    </lineage>
</organism>
<accession>A0A182SVU0</accession>
<reference evidence="3" key="1">
    <citation type="submission" date="2013-09" db="EMBL/GenBank/DDBJ databases">
        <title>The Genome Sequence of Anopheles maculatus species B.</title>
        <authorList>
            <consortium name="The Broad Institute Genomics Platform"/>
            <person name="Neafsey D.E."/>
            <person name="Besansky N."/>
            <person name="Howell P."/>
            <person name="Walton C."/>
            <person name="Young S.K."/>
            <person name="Zeng Q."/>
            <person name="Gargeya S."/>
            <person name="Fitzgerald M."/>
            <person name="Haas B."/>
            <person name="Abouelleil A."/>
            <person name="Allen A.W."/>
            <person name="Alvarado L."/>
            <person name="Arachchi H.M."/>
            <person name="Berlin A.M."/>
            <person name="Chapman S.B."/>
            <person name="Gainer-Dewar J."/>
            <person name="Goldberg J."/>
            <person name="Griggs A."/>
            <person name="Gujja S."/>
            <person name="Hansen M."/>
            <person name="Howarth C."/>
            <person name="Imamovic A."/>
            <person name="Ireland A."/>
            <person name="Larimer J."/>
            <person name="McCowan C."/>
            <person name="Murphy C."/>
            <person name="Pearson M."/>
            <person name="Poon T.W."/>
            <person name="Priest M."/>
            <person name="Roberts A."/>
            <person name="Saif S."/>
            <person name="Shea T."/>
            <person name="Sisk P."/>
            <person name="Sykes S."/>
            <person name="Wortman J."/>
            <person name="Nusbaum C."/>
            <person name="Birren B."/>
        </authorList>
    </citation>
    <scope>NUCLEOTIDE SEQUENCE [LARGE SCALE GENOMIC DNA]</scope>
    <source>
        <strain evidence="3">maculatus3</strain>
    </source>
</reference>
<evidence type="ECO:0000313" key="2">
    <source>
        <dbReference type="EnsemblMetazoa" id="AMAM014450-PA"/>
    </source>
</evidence>
<evidence type="ECO:0000313" key="3">
    <source>
        <dbReference type="Proteomes" id="UP000075901"/>
    </source>
</evidence>
<protein>
    <submittedName>
        <fullName evidence="2">Uncharacterized protein</fullName>
    </submittedName>
</protein>
<reference evidence="2" key="2">
    <citation type="submission" date="2020-05" db="UniProtKB">
        <authorList>
            <consortium name="EnsemblMetazoa"/>
        </authorList>
    </citation>
    <scope>IDENTIFICATION</scope>
    <source>
        <strain evidence="2">maculatus3</strain>
    </source>
</reference>
<sequence length="304" mass="34218">MSEIMEIEETNASESDFQPQTLSHQMVHFFYCRQAIARDSWDISFWDTFRTNHPEVELDAKALRSYFFHVVMRKSSELDGLPYAVVQYINPLFNRIREDVLEFRDLVEGADYVYDQDPSDQEPAGTSGNVMPPLNLQTSCGPVNLASTSRATKRYLSPSPEQVRNFVAVELSEILWTEEERCTQAPSLPISECLLRMALLTKKRIPLISCVEPGMACYDRLRKAGLVEVLHVGDDDDDGDGPQSDSEASTPQFLQAGAASTPIAKTTQRQQPSDSPAIESIVRKKNYDSILKHVRSKPRKGGLK</sequence>
<feature type="region of interest" description="Disordered" evidence="1">
    <location>
        <begin position="232"/>
        <end position="280"/>
    </location>
</feature>
<dbReference type="Proteomes" id="UP000075901">
    <property type="component" value="Unassembled WGS sequence"/>
</dbReference>
<feature type="compositionally biased region" description="Polar residues" evidence="1">
    <location>
        <begin position="263"/>
        <end position="274"/>
    </location>
</feature>
<evidence type="ECO:0000256" key="1">
    <source>
        <dbReference type="SAM" id="MobiDB-lite"/>
    </source>
</evidence>
<dbReference type="VEuPathDB" id="VectorBase:AMAM014450"/>